<evidence type="ECO:0000256" key="1">
    <source>
        <dbReference type="SAM" id="MobiDB-lite"/>
    </source>
</evidence>
<sequence length="110" mass="12022">MSDRFSVRHCGAKPPIVADSADAKPQTDQRKATHTAKRASGNGRLSGLSAKPAYRSDAARCPEATRRDRAAPRAAAPRVFVNGTRTPGEPRFSFDIQDNPFWQASEKDLK</sequence>
<accession>E5ATR4</accession>
<protein>
    <submittedName>
        <fullName evidence="2">Uncharacterized protein</fullName>
    </submittedName>
</protein>
<dbReference type="EMBL" id="FR687360">
    <property type="protein sequence ID" value="CBW76488.1"/>
    <property type="molecule type" value="Genomic_DNA"/>
</dbReference>
<geneLocation type="plasmid" evidence="2 3">
    <name>pBRH01</name>
</geneLocation>
<dbReference type="AlphaFoldDB" id="E5ATR4"/>
<feature type="region of interest" description="Disordered" evidence="1">
    <location>
        <begin position="1"/>
        <end position="110"/>
    </location>
</feature>
<feature type="compositionally biased region" description="Basic and acidic residues" evidence="1">
    <location>
        <begin position="57"/>
        <end position="71"/>
    </location>
</feature>
<evidence type="ECO:0000313" key="3">
    <source>
        <dbReference type="Proteomes" id="UP000007437"/>
    </source>
</evidence>
<name>E5ATR4_MYCRK</name>
<keyword evidence="2" id="KW-0614">Plasmid</keyword>
<feature type="compositionally biased region" description="Basic and acidic residues" evidence="1">
    <location>
        <begin position="21"/>
        <end position="31"/>
    </location>
</feature>
<organism evidence="2 3">
    <name type="scientific">Mycetohabitans rhizoxinica (strain DSM 19002 / CIP 109453 / HKI 454)</name>
    <name type="common">Paraburkholderia rhizoxinica</name>
    <dbReference type="NCBI Taxonomy" id="882378"/>
    <lineage>
        <taxon>Bacteria</taxon>
        <taxon>Pseudomonadati</taxon>
        <taxon>Pseudomonadota</taxon>
        <taxon>Betaproteobacteria</taxon>
        <taxon>Burkholderiales</taxon>
        <taxon>Burkholderiaceae</taxon>
        <taxon>Mycetohabitans</taxon>
    </lineage>
</organism>
<reference evidence="2 3" key="1">
    <citation type="journal article" date="2011" name="J. Bacteriol.">
        <title>Complete genome sequence of Burkholderia rhizoxinica, an endosymbiont of Rhizopus microsporus.</title>
        <authorList>
            <person name="Lackner G."/>
            <person name="Moebius N."/>
            <person name="Partida-Martinez L."/>
            <person name="Hertweck C."/>
        </authorList>
    </citation>
    <scope>NUCLEOTIDE SEQUENCE [LARGE SCALE GENOMIC DNA]</scope>
    <source>
        <strain evidence="3">DSM 19002 / CIP 109453 / HKI 454</strain>
        <plasmid evidence="2 3">pBRH01</plasmid>
    </source>
</reference>
<dbReference type="KEGG" id="brh:RBRH_00407"/>
<proteinExistence type="predicted"/>
<dbReference type="Proteomes" id="UP000007437">
    <property type="component" value="Plasmid pBRH01"/>
</dbReference>
<dbReference type="HOGENOM" id="CLU_2166273_0_0_4"/>
<gene>
    <name evidence="2" type="ordered locus">RBRH_00407</name>
</gene>
<evidence type="ECO:0000313" key="2">
    <source>
        <dbReference type="EMBL" id="CBW76488.1"/>
    </source>
</evidence>